<evidence type="ECO:0000313" key="1">
    <source>
        <dbReference type="EnsemblMetazoa" id="PPA33200.1"/>
    </source>
</evidence>
<accession>A0A2A6D0R9</accession>
<organism evidence="1 2">
    <name type="scientific">Pristionchus pacificus</name>
    <name type="common">Parasitic nematode worm</name>
    <dbReference type="NCBI Taxonomy" id="54126"/>
    <lineage>
        <taxon>Eukaryota</taxon>
        <taxon>Metazoa</taxon>
        <taxon>Ecdysozoa</taxon>
        <taxon>Nematoda</taxon>
        <taxon>Chromadorea</taxon>
        <taxon>Rhabditida</taxon>
        <taxon>Rhabditina</taxon>
        <taxon>Diplogasteromorpha</taxon>
        <taxon>Diplogasteroidea</taxon>
        <taxon>Neodiplogasteridae</taxon>
        <taxon>Pristionchus</taxon>
    </lineage>
</organism>
<evidence type="ECO:0000313" key="2">
    <source>
        <dbReference type="Proteomes" id="UP000005239"/>
    </source>
</evidence>
<sequence length="146" mass="17286">MIVESSRQTCVDEREGNVRKILVLTPSRSPKQIFSKNNNQVREKFAQVLLLIELDEPEKGESRYQSIEFRRDQMFTQVEKTTMIFNNNRRGERIDVDGSKCNVEHKRLSRYLTIISKIKRVYPFNLFISDEILDVKRGDQLMKEES</sequence>
<gene>
    <name evidence="1" type="primary">WBGene00206060</name>
</gene>
<reference evidence="1" key="2">
    <citation type="submission" date="2022-06" db="UniProtKB">
        <authorList>
            <consortium name="EnsemblMetazoa"/>
        </authorList>
    </citation>
    <scope>IDENTIFICATION</scope>
    <source>
        <strain evidence="1">PS312</strain>
    </source>
</reference>
<proteinExistence type="predicted"/>
<dbReference type="AlphaFoldDB" id="A0A2A6D0R9"/>
<name>A0A2A6D0R9_PRIPA</name>
<reference evidence="2" key="1">
    <citation type="journal article" date="2008" name="Nat. Genet.">
        <title>The Pristionchus pacificus genome provides a unique perspective on nematode lifestyle and parasitism.</title>
        <authorList>
            <person name="Dieterich C."/>
            <person name="Clifton S.W."/>
            <person name="Schuster L.N."/>
            <person name="Chinwalla A."/>
            <person name="Delehaunty K."/>
            <person name="Dinkelacker I."/>
            <person name="Fulton L."/>
            <person name="Fulton R."/>
            <person name="Godfrey J."/>
            <person name="Minx P."/>
            <person name="Mitreva M."/>
            <person name="Roeseler W."/>
            <person name="Tian H."/>
            <person name="Witte H."/>
            <person name="Yang S.P."/>
            <person name="Wilson R.K."/>
            <person name="Sommer R.J."/>
        </authorList>
    </citation>
    <scope>NUCLEOTIDE SEQUENCE [LARGE SCALE GENOMIC DNA]</scope>
    <source>
        <strain evidence="2">PS312</strain>
    </source>
</reference>
<protein>
    <submittedName>
        <fullName evidence="1">Uncharacterized protein</fullName>
    </submittedName>
</protein>
<dbReference type="Proteomes" id="UP000005239">
    <property type="component" value="Unassembled WGS sequence"/>
</dbReference>
<keyword evidence="2" id="KW-1185">Reference proteome</keyword>
<accession>A0A8R1YTR1</accession>
<dbReference type="EnsemblMetazoa" id="PPA33200.1">
    <property type="protein sequence ID" value="PPA33200.1"/>
    <property type="gene ID" value="WBGene00206060"/>
</dbReference>